<evidence type="ECO:0008006" key="4">
    <source>
        <dbReference type="Google" id="ProtNLM"/>
    </source>
</evidence>
<keyword evidence="1" id="KW-0812">Transmembrane</keyword>
<proteinExistence type="predicted"/>
<comment type="caution">
    <text evidence="2">The sequence shown here is derived from an EMBL/GenBank/DDBJ whole genome shotgun (WGS) entry which is preliminary data.</text>
</comment>
<accession>A0A2H0DUT1</accession>
<feature type="transmembrane region" description="Helical" evidence="1">
    <location>
        <begin position="20"/>
        <end position="40"/>
    </location>
</feature>
<sequence>MTVYKQKKQDKKSGGVSTMAAVVAGAVVGAGVAVAGAIALSNKKNQEKLKGFVEGIHKEVGNRKDEVEEKMAEGKKKATNTLKTMKNAKKEVKSIWQK</sequence>
<keyword evidence="1" id="KW-0472">Membrane</keyword>
<dbReference type="Proteomes" id="UP000231136">
    <property type="component" value="Unassembled WGS sequence"/>
</dbReference>
<evidence type="ECO:0000256" key="1">
    <source>
        <dbReference type="SAM" id="Phobius"/>
    </source>
</evidence>
<reference evidence="2 3" key="1">
    <citation type="submission" date="2017-09" db="EMBL/GenBank/DDBJ databases">
        <title>Depth-based differentiation of microbial function through sediment-hosted aquifers and enrichment of novel symbionts in the deep terrestrial subsurface.</title>
        <authorList>
            <person name="Probst A.J."/>
            <person name="Ladd B."/>
            <person name="Jarett J.K."/>
            <person name="Geller-Mcgrath D.E."/>
            <person name="Sieber C.M."/>
            <person name="Emerson J.B."/>
            <person name="Anantharaman K."/>
            <person name="Thomas B.C."/>
            <person name="Malmstrom R."/>
            <person name="Stieglmeier M."/>
            <person name="Klingl A."/>
            <person name="Woyke T."/>
            <person name="Ryan C.M."/>
            <person name="Banfield J.F."/>
        </authorList>
    </citation>
    <scope>NUCLEOTIDE SEQUENCE [LARGE SCALE GENOMIC DNA]</scope>
    <source>
        <strain evidence="2">CG22_combo_CG10-13_8_21_14_all_43_12</strain>
    </source>
</reference>
<keyword evidence="1" id="KW-1133">Transmembrane helix</keyword>
<protein>
    <recommendedName>
        <fullName evidence="4">YtxH domain-containing protein</fullName>
    </recommendedName>
</protein>
<evidence type="ECO:0000313" key="2">
    <source>
        <dbReference type="EMBL" id="PIP85925.1"/>
    </source>
</evidence>
<gene>
    <name evidence="2" type="ORF">COW83_01685</name>
</gene>
<evidence type="ECO:0000313" key="3">
    <source>
        <dbReference type="Proteomes" id="UP000231136"/>
    </source>
</evidence>
<name>A0A2H0DUT1_9BACT</name>
<organism evidence="2 3">
    <name type="scientific">Candidatus Collierbacteria bacterium CG22_combo_CG10-13_8_21_14_all_43_12</name>
    <dbReference type="NCBI Taxonomy" id="1974537"/>
    <lineage>
        <taxon>Bacteria</taxon>
        <taxon>Candidatus Collieribacteriota</taxon>
    </lineage>
</organism>
<dbReference type="AlphaFoldDB" id="A0A2H0DUT1"/>
<dbReference type="EMBL" id="PCTR01000056">
    <property type="protein sequence ID" value="PIP85925.1"/>
    <property type="molecule type" value="Genomic_DNA"/>
</dbReference>